<proteinExistence type="predicted"/>
<accession>A0A6A6R3T1</accession>
<protein>
    <submittedName>
        <fullName evidence="2">Uncharacterized protein</fullName>
    </submittedName>
</protein>
<dbReference type="AlphaFoldDB" id="A0A6A6R3T1"/>
<dbReference type="EMBL" id="MU004184">
    <property type="protein sequence ID" value="KAF2499371.1"/>
    <property type="molecule type" value="Genomic_DNA"/>
</dbReference>
<reference evidence="2" key="1">
    <citation type="journal article" date="2020" name="Stud. Mycol.">
        <title>101 Dothideomycetes genomes: a test case for predicting lifestyles and emergence of pathogens.</title>
        <authorList>
            <person name="Haridas S."/>
            <person name="Albert R."/>
            <person name="Binder M."/>
            <person name="Bloem J."/>
            <person name="Labutti K."/>
            <person name="Salamov A."/>
            <person name="Andreopoulos B."/>
            <person name="Baker S."/>
            <person name="Barry K."/>
            <person name="Bills G."/>
            <person name="Bluhm B."/>
            <person name="Cannon C."/>
            <person name="Castanera R."/>
            <person name="Culley D."/>
            <person name="Daum C."/>
            <person name="Ezra D."/>
            <person name="Gonzalez J."/>
            <person name="Henrissat B."/>
            <person name="Kuo A."/>
            <person name="Liang C."/>
            <person name="Lipzen A."/>
            <person name="Lutzoni F."/>
            <person name="Magnuson J."/>
            <person name="Mondo S."/>
            <person name="Nolan M."/>
            <person name="Ohm R."/>
            <person name="Pangilinan J."/>
            <person name="Park H.-J."/>
            <person name="Ramirez L."/>
            <person name="Alfaro M."/>
            <person name="Sun H."/>
            <person name="Tritt A."/>
            <person name="Yoshinaga Y."/>
            <person name="Zwiers L.-H."/>
            <person name="Turgeon B."/>
            <person name="Goodwin S."/>
            <person name="Spatafora J."/>
            <person name="Crous P."/>
            <person name="Grigoriev I."/>
        </authorList>
    </citation>
    <scope>NUCLEOTIDE SEQUENCE</scope>
    <source>
        <strain evidence="2">CBS 269.34</strain>
    </source>
</reference>
<feature type="compositionally biased region" description="Low complexity" evidence="1">
    <location>
        <begin position="1"/>
        <end position="11"/>
    </location>
</feature>
<gene>
    <name evidence="2" type="ORF">BU16DRAFT_557701</name>
</gene>
<feature type="region of interest" description="Disordered" evidence="1">
    <location>
        <begin position="1"/>
        <end position="41"/>
    </location>
</feature>
<dbReference type="Proteomes" id="UP000799750">
    <property type="component" value="Unassembled WGS sequence"/>
</dbReference>
<evidence type="ECO:0000313" key="2">
    <source>
        <dbReference type="EMBL" id="KAF2499371.1"/>
    </source>
</evidence>
<organism evidence="2 3">
    <name type="scientific">Lophium mytilinum</name>
    <dbReference type="NCBI Taxonomy" id="390894"/>
    <lineage>
        <taxon>Eukaryota</taxon>
        <taxon>Fungi</taxon>
        <taxon>Dikarya</taxon>
        <taxon>Ascomycota</taxon>
        <taxon>Pezizomycotina</taxon>
        <taxon>Dothideomycetes</taxon>
        <taxon>Pleosporomycetidae</taxon>
        <taxon>Mytilinidiales</taxon>
        <taxon>Mytilinidiaceae</taxon>
        <taxon>Lophium</taxon>
    </lineage>
</organism>
<feature type="region of interest" description="Disordered" evidence="1">
    <location>
        <begin position="203"/>
        <end position="223"/>
    </location>
</feature>
<evidence type="ECO:0000313" key="3">
    <source>
        <dbReference type="Proteomes" id="UP000799750"/>
    </source>
</evidence>
<evidence type="ECO:0000256" key="1">
    <source>
        <dbReference type="SAM" id="MobiDB-lite"/>
    </source>
</evidence>
<sequence length="223" mass="25875">MPKQTQPTDPLLLPPPPCPSIQSSAPASRKTEPSPTSPTCRSSIVAKPQFLYVNLSTTRPKKTLFALWSRPSIKKLSLYQVTEKCDAYLEEYNDVLAVIKAGQEEFHMYDKLAWEKIRENLRLRGYEVEPELARMTGKMEKIIDHIVQELEGFKEVQVFMRELSTPRPRNSDKMKERFEPLAHKTSEYLEILKAHLERELERLAEFPSDHPEKQEGLRMGEHN</sequence>
<keyword evidence="3" id="KW-1185">Reference proteome</keyword>
<name>A0A6A6R3T1_9PEZI</name>